<dbReference type="Pfam" id="PF13450">
    <property type="entry name" value="NAD_binding_8"/>
    <property type="match status" value="1"/>
</dbReference>
<accession>A0A941ITN0</accession>
<dbReference type="GO" id="GO:0016491">
    <property type="term" value="F:oxidoreductase activity"/>
    <property type="evidence" value="ECO:0007669"/>
    <property type="project" value="InterPro"/>
</dbReference>
<dbReference type="RefSeq" id="WP_212530656.1">
    <property type="nucleotide sequence ID" value="NZ_JAGSOG010000128.1"/>
</dbReference>
<feature type="domain" description="Amine oxidase" evidence="1">
    <location>
        <begin position="277"/>
        <end position="533"/>
    </location>
</feature>
<reference evidence="2" key="1">
    <citation type="submission" date="2021-04" db="EMBL/GenBank/DDBJ databases">
        <title>Genome based classification of Actinospica acidithermotolerans sp. nov., an actinobacterium isolated from an Indonesian hot spring.</title>
        <authorList>
            <person name="Kusuma A.B."/>
            <person name="Putra K.E."/>
            <person name="Nafisah S."/>
            <person name="Loh J."/>
            <person name="Nouioui I."/>
            <person name="Goodfellow M."/>
        </authorList>
    </citation>
    <scope>NUCLEOTIDE SEQUENCE</scope>
    <source>
        <strain evidence="2">CSCA 57</strain>
    </source>
</reference>
<dbReference type="EMBL" id="JAGSOG010000128">
    <property type="protein sequence ID" value="MBR7836173.1"/>
    <property type="molecule type" value="Genomic_DNA"/>
</dbReference>
<proteinExistence type="predicted"/>
<evidence type="ECO:0000259" key="1">
    <source>
        <dbReference type="Pfam" id="PF01593"/>
    </source>
</evidence>
<dbReference type="PANTHER" id="PTHR42923:SF46">
    <property type="entry name" value="AMINE OXIDASE"/>
    <property type="match status" value="1"/>
</dbReference>
<organism evidence="2 3">
    <name type="scientific">Actinospica durhamensis</name>
    <dbReference type="NCBI Taxonomy" id="1508375"/>
    <lineage>
        <taxon>Bacteria</taxon>
        <taxon>Bacillati</taxon>
        <taxon>Actinomycetota</taxon>
        <taxon>Actinomycetes</taxon>
        <taxon>Catenulisporales</taxon>
        <taxon>Actinospicaceae</taxon>
        <taxon>Actinospica</taxon>
    </lineage>
</organism>
<comment type="caution">
    <text evidence="2">The sequence shown here is derived from an EMBL/GenBank/DDBJ whole genome shotgun (WGS) entry which is preliminary data.</text>
</comment>
<gene>
    <name evidence="2" type="ORF">KDL01_23045</name>
</gene>
<dbReference type="SUPFAM" id="SSF51905">
    <property type="entry name" value="FAD/NAD(P)-binding domain"/>
    <property type="match status" value="1"/>
</dbReference>
<keyword evidence="3" id="KW-1185">Reference proteome</keyword>
<evidence type="ECO:0000313" key="2">
    <source>
        <dbReference type="EMBL" id="MBR7836173.1"/>
    </source>
</evidence>
<dbReference type="InterPro" id="IPR002937">
    <property type="entry name" value="Amino_oxidase"/>
</dbReference>
<protein>
    <submittedName>
        <fullName evidence="2">FAD-dependent oxidoreductase</fullName>
    </submittedName>
</protein>
<sequence length="581" mass="63391">MDIRRAGEDQAEAGRGAPRATVAGGRRVAVLGAGVAGLTVAHELAERGFEVTVYERRDVPGGKARSIFVPGTGAGARRDLPGEHGHRMVLGFYRNLPDTLRRIPGAAGGTVHDTLAPVTRFELARDGRPSIPIPVGPSDLDLPEPTLAHAGLLVNTLAEVLKDAPLLPPEEILFLAGKVSVLFSSCAERQFGQWEHTGWWDYIEAKRMSPDYQRIWGGGVQILEALKPRTASVRTVGQGLEAIFFSLFGLGGDGAFDRVFTGPTSEMWIDPWTAQLRSLGVRFAFGRQIEALELRDGRISAARASTPDGGTERVDADWFVAAVPADRAVRLWNAALREADPRLAAMEGLRHTWSNGIQYFLRRPAPLVPGHIFHIDAPWKLASISQSKLWRAPFAETWGDGQAQESLSVVISDWDTPGILYGKPAHACTRDEVAREVWAQMQAHVNHDGDDVLDDAMVHSWSLDEAISEAPDGLRNDDPFLMNCTGSWDLRPDASTAVANLFLAADYVRTYSNVDFATMETANEAARRAVTALLAAAGDTASPPVPTFTRYEQPEFELAKLADRERWQQGLPHILEAGPMP</sequence>
<dbReference type="PANTHER" id="PTHR42923">
    <property type="entry name" value="PROTOPORPHYRINOGEN OXIDASE"/>
    <property type="match status" value="1"/>
</dbReference>
<dbReference type="Pfam" id="PF01593">
    <property type="entry name" value="Amino_oxidase"/>
    <property type="match status" value="1"/>
</dbReference>
<name>A0A941ITN0_9ACTN</name>
<dbReference type="Gene3D" id="3.50.50.60">
    <property type="entry name" value="FAD/NAD(P)-binding domain"/>
    <property type="match status" value="1"/>
</dbReference>
<dbReference type="InterPro" id="IPR036188">
    <property type="entry name" value="FAD/NAD-bd_sf"/>
</dbReference>
<dbReference type="InterPro" id="IPR050464">
    <property type="entry name" value="Zeta_carotene_desat/Oxidored"/>
</dbReference>
<dbReference type="Proteomes" id="UP000675781">
    <property type="component" value="Unassembled WGS sequence"/>
</dbReference>
<evidence type="ECO:0000313" key="3">
    <source>
        <dbReference type="Proteomes" id="UP000675781"/>
    </source>
</evidence>
<dbReference type="PRINTS" id="PR00419">
    <property type="entry name" value="ADXRDTASE"/>
</dbReference>
<dbReference type="AlphaFoldDB" id="A0A941ITN0"/>